<dbReference type="OrthoDB" id="9835875at2"/>
<keyword evidence="2" id="KW-1185">Reference proteome</keyword>
<proteinExistence type="predicted"/>
<dbReference type="Proteomes" id="UP000193804">
    <property type="component" value="Unassembled WGS sequence"/>
</dbReference>
<protein>
    <submittedName>
        <fullName evidence="1">Uncharacterized protein</fullName>
    </submittedName>
</protein>
<dbReference type="EMBL" id="FXAW01000001">
    <property type="protein sequence ID" value="SMG12846.1"/>
    <property type="molecule type" value="Genomic_DNA"/>
</dbReference>
<dbReference type="RefSeq" id="WP_085515546.1">
    <property type="nucleotide sequence ID" value="NZ_FXAW01000001.1"/>
</dbReference>
<dbReference type="STRING" id="1028.SAMN05661096_00547"/>
<evidence type="ECO:0000313" key="1">
    <source>
        <dbReference type="EMBL" id="SMG12846.1"/>
    </source>
</evidence>
<name>A0A1X7IDX4_9BACT</name>
<accession>A0A1X7IDX4</accession>
<reference evidence="2" key="1">
    <citation type="submission" date="2017-04" db="EMBL/GenBank/DDBJ databases">
        <authorList>
            <person name="Varghese N."/>
            <person name="Submissions S."/>
        </authorList>
    </citation>
    <scope>NUCLEOTIDE SEQUENCE [LARGE SCALE GENOMIC DNA]</scope>
    <source>
        <strain evidence="2">DSM 4125</strain>
    </source>
</reference>
<organism evidence="1 2">
    <name type="scientific">Marivirga sericea</name>
    <dbReference type="NCBI Taxonomy" id="1028"/>
    <lineage>
        <taxon>Bacteria</taxon>
        <taxon>Pseudomonadati</taxon>
        <taxon>Bacteroidota</taxon>
        <taxon>Cytophagia</taxon>
        <taxon>Cytophagales</taxon>
        <taxon>Marivirgaceae</taxon>
        <taxon>Marivirga</taxon>
    </lineage>
</organism>
<dbReference type="AlphaFoldDB" id="A0A1X7IDX4"/>
<sequence length="221" mass="25413">MNNSIYFILILLAGISCSEPAQRNDLSAIHQSLLEQRHFYYSVQYTISSSFDQSEESLYGLVSLNRNSDSGISSAYFGRSSETLPNYLSSMYLNRHWIHELSSSIFDVESADILTDSLHSPILINPDLLFGIQAESNAISLHEINAENVKWTFDLKHKDDQFSFIWNKALNKITELEYSYDVTSDNAYSRKWAFNYLLKSDYKQLATGYKHQNQIADQSFL</sequence>
<gene>
    <name evidence="1" type="ORF">SAMN05661096_00547</name>
</gene>
<evidence type="ECO:0000313" key="2">
    <source>
        <dbReference type="Proteomes" id="UP000193804"/>
    </source>
</evidence>